<dbReference type="CDD" id="cd06225">
    <property type="entry name" value="HAMP"/>
    <property type="match status" value="1"/>
</dbReference>
<dbReference type="SMART" id="SM00304">
    <property type="entry name" value="HAMP"/>
    <property type="match status" value="1"/>
</dbReference>
<dbReference type="KEGG" id="rpe:RPE_4655"/>
<evidence type="ECO:0000256" key="4">
    <source>
        <dbReference type="ARBA" id="ARBA00022475"/>
    </source>
</evidence>
<dbReference type="CDD" id="cd00075">
    <property type="entry name" value="HATPase"/>
    <property type="match status" value="1"/>
</dbReference>
<dbReference type="GO" id="GO:0005524">
    <property type="term" value="F:ATP binding"/>
    <property type="evidence" value="ECO:0007669"/>
    <property type="project" value="UniProtKB-KW"/>
</dbReference>
<evidence type="ECO:0000256" key="12">
    <source>
        <dbReference type="ARBA" id="ARBA00022989"/>
    </source>
</evidence>
<dbReference type="PANTHER" id="PTHR44936">
    <property type="entry name" value="SENSOR PROTEIN CREC"/>
    <property type="match status" value="1"/>
</dbReference>
<dbReference type="PROSITE" id="PS50109">
    <property type="entry name" value="HIS_KIN"/>
    <property type="match status" value="1"/>
</dbReference>
<dbReference type="HOGENOM" id="CLU_000445_89_27_5"/>
<dbReference type="SMART" id="SM00387">
    <property type="entry name" value="HATPase_c"/>
    <property type="match status" value="1"/>
</dbReference>
<dbReference type="PRINTS" id="PR00344">
    <property type="entry name" value="BCTRLSENSOR"/>
</dbReference>
<evidence type="ECO:0000256" key="1">
    <source>
        <dbReference type="ARBA" id="ARBA00000085"/>
    </source>
</evidence>
<evidence type="ECO:0000256" key="2">
    <source>
        <dbReference type="ARBA" id="ARBA00004429"/>
    </source>
</evidence>
<evidence type="ECO:0000256" key="11">
    <source>
        <dbReference type="ARBA" id="ARBA00022840"/>
    </source>
</evidence>
<sequence>MRRLDVVIPKRISGQIAAIVVISIVVINAILATVFFLNRPDEQQRDRRPEPGQLTALIQMLGSTPKQDRPGMIAMMARTFPQFDIRPAAPDETWGSQPDDRRDRPPPLHLGRDYRVLMPDGPPGGRLAVVLPDGEMIVAVRGPDFRGPPPFWRGPGAMMLLFVLVSLSLLGLWAARALSAPLSALAKAAETFSLDNATAPLPERGPEEIRSVARALNAMQGRIMTLVDDRTKMLAAISHDLRTPITRMRLRTEFIEDETSRNQMLRDLDQMRAMLDSVLSFLRNDGQLEPLTPTDIATSLQSIADQFSDIGHQVSYRGPAHATVSARPGDLHRAVTNLVDNAVRFAGEVVINLADAPEAVTIDVEDDGPGLSATQKITMLQPFVRGDDARTMDQASGFGLGLSIAQAVARAHGGEFSLHDRMPHGLVARIRLPRPNAASARAT</sequence>
<dbReference type="InterPro" id="IPR036890">
    <property type="entry name" value="HATPase_C_sf"/>
</dbReference>
<keyword evidence="6" id="KW-0597">Phosphoprotein</keyword>
<proteinExistence type="predicted"/>
<dbReference type="Gene3D" id="1.10.287.130">
    <property type="match status" value="1"/>
</dbReference>
<evidence type="ECO:0000256" key="16">
    <source>
        <dbReference type="SAM" id="Phobius"/>
    </source>
</evidence>
<dbReference type="EC" id="2.7.13.3" evidence="3"/>
<keyword evidence="13" id="KW-0902">Two-component regulatory system</keyword>
<feature type="domain" description="Histidine kinase" evidence="17">
    <location>
        <begin position="236"/>
        <end position="436"/>
    </location>
</feature>
<evidence type="ECO:0000256" key="13">
    <source>
        <dbReference type="ARBA" id="ARBA00023012"/>
    </source>
</evidence>
<evidence type="ECO:0000256" key="9">
    <source>
        <dbReference type="ARBA" id="ARBA00022741"/>
    </source>
</evidence>
<evidence type="ECO:0000256" key="10">
    <source>
        <dbReference type="ARBA" id="ARBA00022777"/>
    </source>
</evidence>
<feature type="region of interest" description="Disordered" evidence="15">
    <location>
        <begin position="87"/>
        <end position="115"/>
    </location>
</feature>
<dbReference type="InterPro" id="IPR003594">
    <property type="entry name" value="HATPase_dom"/>
</dbReference>
<dbReference type="SUPFAM" id="SSF55874">
    <property type="entry name" value="ATPase domain of HSP90 chaperone/DNA topoisomerase II/histidine kinase"/>
    <property type="match status" value="1"/>
</dbReference>
<dbReference type="Pfam" id="PF00512">
    <property type="entry name" value="HisKA"/>
    <property type="match status" value="1"/>
</dbReference>
<dbReference type="InterPro" id="IPR003660">
    <property type="entry name" value="HAMP_dom"/>
</dbReference>
<evidence type="ECO:0000256" key="3">
    <source>
        <dbReference type="ARBA" id="ARBA00012438"/>
    </source>
</evidence>
<evidence type="ECO:0000256" key="5">
    <source>
        <dbReference type="ARBA" id="ARBA00022519"/>
    </source>
</evidence>
<dbReference type="InterPro" id="IPR004358">
    <property type="entry name" value="Sig_transdc_His_kin-like_C"/>
</dbReference>
<keyword evidence="4" id="KW-1003">Cell membrane</keyword>
<organism evidence="19">
    <name type="scientific">Rhodopseudomonas palustris (strain BisA53)</name>
    <dbReference type="NCBI Taxonomy" id="316055"/>
    <lineage>
        <taxon>Bacteria</taxon>
        <taxon>Pseudomonadati</taxon>
        <taxon>Pseudomonadota</taxon>
        <taxon>Alphaproteobacteria</taxon>
        <taxon>Hyphomicrobiales</taxon>
        <taxon>Nitrobacteraceae</taxon>
        <taxon>Rhodopseudomonas</taxon>
    </lineage>
</organism>
<evidence type="ECO:0000256" key="7">
    <source>
        <dbReference type="ARBA" id="ARBA00022679"/>
    </source>
</evidence>
<dbReference type="PANTHER" id="PTHR44936:SF5">
    <property type="entry name" value="SENSOR HISTIDINE KINASE ENVZ"/>
    <property type="match status" value="1"/>
</dbReference>
<keyword evidence="14 16" id="KW-0472">Membrane</keyword>
<evidence type="ECO:0000256" key="15">
    <source>
        <dbReference type="SAM" id="MobiDB-lite"/>
    </source>
</evidence>
<keyword evidence="10 19" id="KW-0418">Kinase</keyword>
<dbReference type="GO" id="GO:0005886">
    <property type="term" value="C:plasma membrane"/>
    <property type="evidence" value="ECO:0007669"/>
    <property type="project" value="UniProtKB-SubCell"/>
</dbReference>
<keyword evidence="12 16" id="KW-1133">Transmembrane helix</keyword>
<dbReference type="InterPro" id="IPR036097">
    <property type="entry name" value="HisK_dim/P_sf"/>
</dbReference>
<dbReference type="Pfam" id="PF00672">
    <property type="entry name" value="HAMP"/>
    <property type="match status" value="1"/>
</dbReference>
<comment type="subcellular location">
    <subcellularLocation>
        <location evidence="2">Cell inner membrane</location>
        <topology evidence="2">Multi-pass membrane protein</topology>
    </subcellularLocation>
</comment>
<protein>
    <recommendedName>
        <fullName evidence="3">histidine kinase</fullName>
        <ecNumber evidence="3">2.7.13.3</ecNumber>
    </recommendedName>
</protein>
<dbReference type="InterPro" id="IPR050980">
    <property type="entry name" value="2C_sensor_his_kinase"/>
</dbReference>
<accession>Q07HK9</accession>
<feature type="transmembrane region" description="Helical" evidence="16">
    <location>
        <begin position="156"/>
        <end position="175"/>
    </location>
</feature>
<evidence type="ECO:0000256" key="6">
    <source>
        <dbReference type="ARBA" id="ARBA00022553"/>
    </source>
</evidence>
<dbReference type="Gene3D" id="3.30.565.10">
    <property type="entry name" value="Histidine kinase-like ATPase, C-terminal domain"/>
    <property type="match status" value="1"/>
</dbReference>
<dbReference type="STRING" id="316055.RPE_4655"/>
<reference evidence="19" key="1">
    <citation type="submission" date="2006-09" db="EMBL/GenBank/DDBJ databases">
        <title>Complete sequence of Rhodopseudomonas palustris BisA53.</title>
        <authorList>
            <consortium name="US DOE Joint Genome Institute"/>
            <person name="Copeland A."/>
            <person name="Lucas S."/>
            <person name="Lapidus A."/>
            <person name="Barry K."/>
            <person name="Detter J.C."/>
            <person name="Glavina del Rio T."/>
            <person name="Hammon N."/>
            <person name="Israni S."/>
            <person name="Dalin E."/>
            <person name="Tice H."/>
            <person name="Pitluck S."/>
            <person name="Chain P."/>
            <person name="Malfatti S."/>
            <person name="Shin M."/>
            <person name="Vergez L."/>
            <person name="Schmutz J."/>
            <person name="Larimer F."/>
            <person name="Land M."/>
            <person name="Hauser L."/>
            <person name="Pelletier D.A."/>
            <person name="Kyrpides N."/>
            <person name="Kim E."/>
            <person name="Harwood C.S."/>
            <person name="Oda Y."/>
            <person name="Richardson P."/>
        </authorList>
    </citation>
    <scope>NUCLEOTIDE SEQUENCE [LARGE SCALE GENOMIC DNA]</scope>
    <source>
        <strain evidence="19">BisA53</strain>
    </source>
</reference>
<comment type="catalytic activity">
    <reaction evidence="1">
        <text>ATP + protein L-histidine = ADP + protein N-phospho-L-histidine.</text>
        <dbReference type="EC" id="2.7.13.3"/>
    </reaction>
</comment>
<keyword evidence="11" id="KW-0067">ATP-binding</keyword>
<dbReference type="PROSITE" id="PS50885">
    <property type="entry name" value="HAMP"/>
    <property type="match status" value="1"/>
</dbReference>
<feature type="transmembrane region" description="Helical" evidence="16">
    <location>
        <begin position="12"/>
        <end position="37"/>
    </location>
</feature>
<dbReference type="CDD" id="cd00082">
    <property type="entry name" value="HisKA"/>
    <property type="match status" value="1"/>
</dbReference>
<dbReference type="SUPFAM" id="SSF47384">
    <property type="entry name" value="Homodimeric domain of signal transducing histidine kinase"/>
    <property type="match status" value="1"/>
</dbReference>
<evidence type="ECO:0000313" key="19">
    <source>
        <dbReference type="EMBL" id="ABJ08575.1"/>
    </source>
</evidence>
<feature type="domain" description="HAMP" evidence="18">
    <location>
        <begin position="176"/>
        <end position="228"/>
    </location>
</feature>
<evidence type="ECO:0000256" key="14">
    <source>
        <dbReference type="ARBA" id="ARBA00023136"/>
    </source>
</evidence>
<keyword evidence="5" id="KW-0997">Cell inner membrane</keyword>
<keyword evidence="7" id="KW-0808">Transferase</keyword>
<dbReference type="InterPro" id="IPR005467">
    <property type="entry name" value="His_kinase_dom"/>
</dbReference>
<keyword evidence="9" id="KW-0547">Nucleotide-binding</keyword>
<name>Q07HK9_RHOP5</name>
<evidence type="ECO:0000256" key="8">
    <source>
        <dbReference type="ARBA" id="ARBA00022692"/>
    </source>
</evidence>
<dbReference type="GO" id="GO:0000155">
    <property type="term" value="F:phosphorelay sensor kinase activity"/>
    <property type="evidence" value="ECO:0007669"/>
    <property type="project" value="InterPro"/>
</dbReference>
<keyword evidence="8 16" id="KW-0812">Transmembrane</keyword>
<gene>
    <name evidence="19" type="ordered locus">RPE_4655</name>
</gene>
<evidence type="ECO:0000259" key="18">
    <source>
        <dbReference type="PROSITE" id="PS50885"/>
    </source>
</evidence>
<dbReference type="EMBL" id="CP000463">
    <property type="protein sequence ID" value="ABJ08575.1"/>
    <property type="molecule type" value="Genomic_DNA"/>
</dbReference>
<dbReference type="AlphaFoldDB" id="Q07HK9"/>
<dbReference type="InterPro" id="IPR003661">
    <property type="entry name" value="HisK_dim/P_dom"/>
</dbReference>
<dbReference type="SMART" id="SM00388">
    <property type="entry name" value="HisKA"/>
    <property type="match status" value="1"/>
</dbReference>
<evidence type="ECO:0000259" key="17">
    <source>
        <dbReference type="PROSITE" id="PS50109"/>
    </source>
</evidence>
<feature type="compositionally biased region" description="Basic and acidic residues" evidence="15">
    <location>
        <begin position="98"/>
        <end position="115"/>
    </location>
</feature>
<dbReference type="OrthoDB" id="9804645at2"/>
<dbReference type="Pfam" id="PF02518">
    <property type="entry name" value="HATPase_c"/>
    <property type="match status" value="1"/>
</dbReference>
<dbReference type="eggNOG" id="COG2205">
    <property type="taxonomic scope" value="Bacteria"/>
</dbReference>